<comment type="subcellular location">
    <subcellularLocation>
        <location evidence="1">Cell inner membrane</location>
        <topology evidence="1">Multi-pass membrane protein</topology>
    </subcellularLocation>
</comment>
<dbReference type="Pfam" id="PF00482">
    <property type="entry name" value="T2SSF"/>
    <property type="match status" value="2"/>
</dbReference>
<protein>
    <submittedName>
        <fullName evidence="10">General secretory pathway component, cryptic</fullName>
    </submittedName>
</protein>
<dbReference type="PRINTS" id="PR00812">
    <property type="entry name" value="BCTERIALGSPF"/>
</dbReference>
<feature type="domain" description="Type II secretion system protein GspF" evidence="9">
    <location>
        <begin position="274"/>
        <end position="395"/>
    </location>
</feature>
<evidence type="ECO:0000313" key="10">
    <source>
        <dbReference type="EMBL" id="AKQ04182.1"/>
    </source>
</evidence>
<dbReference type="GO" id="GO:0005886">
    <property type="term" value="C:plasma membrane"/>
    <property type="evidence" value="ECO:0007669"/>
    <property type="project" value="UniProtKB-SubCell"/>
</dbReference>
<name>A0A0H4TCD5_9BACT</name>
<dbReference type="InterPro" id="IPR042094">
    <property type="entry name" value="T2SS_GspF_sf"/>
</dbReference>
<feature type="transmembrane region" description="Helical" evidence="8">
    <location>
        <begin position="213"/>
        <end position="239"/>
    </location>
</feature>
<evidence type="ECO:0000256" key="8">
    <source>
        <dbReference type="SAM" id="Phobius"/>
    </source>
</evidence>
<feature type="domain" description="Type II secretion system protein GspF" evidence="9">
    <location>
        <begin position="71"/>
        <end position="194"/>
    </location>
</feature>
<sequence length="405" mass="45253">MARYIYKAADQEGKIIEGFMEAKGEKIVVERLQSLGYVPIKVSMPKDARPTLGLNWPLFTQRVTEKDLLIFTQQLTTLIKAGLQVDKSLEILQDLTENKKLRSIIANVLKDVRGGKSLADALGGYPQVFPKIYINMIKAGEAGGIMDLVLMRLSDFLERSKELKDYIFSAMLYPALLFLVSLGSLMVLLGFVVPKLARIFSDMGQNLPFMTQLLLSISYLIRGYWWLFLALLGAGYYLGRRYLKTPEGRLRWDRLKLRIGIVGRLIQKAEIAGFARTLGTMIASGVPILTGLNIAKDVSGNEIIARSITRIRSRLKEGERIGNLLQEGGFFPPLAVHMITIGDETGRLEEMLIKLAEIYEGEVKNAIKRLVTLLEPIMILVMGLIVGTIVVSMLLAIFSISELPF</sequence>
<dbReference type="Gene3D" id="1.20.81.30">
    <property type="entry name" value="Type II secretion system (T2SS), domain F"/>
    <property type="match status" value="2"/>
</dbReference>
<dbReference type="PANTHER" id="PTHR30012">
    <property type="entry name" value="GENERAL SECRETION PATHWAY PROTEIN"/>
    <property type="match status" value="1"/>
</dbReference>
<keyword evidence="7 8" id="KW-0472">Membrane</keyword>
<proteinExistence type="inferred from homology"/>
<reference evidence="10" key="1">
    <citation type="journal article" date="2015" name="ISME J.">
        <title>Aquifer environment selects for microbial species cohorts in sediment and groundwater.</title>
        <authorList>
            <person name="Hug L.A."/>
            <person name="Thomas B.C."/>
            <person name="Brown C.T."/>
            <person name="Frischkorn K.R."/>
            <person name="Williams K.H."/>
            <person name="Tringe S.G."/>
            <person name="Banfield J.F."/>
        </authorList>
    </citation>
    <scope>NUCLEOTIDE SEQUENCE</scope>
</reference>
<dbReference type="InterPro" id="IPR003004">
    <property type="entry name" value="GspF/PilC"/>
</dbReference>
<evidence type="ECO:0000256" key="3">
    <source>
        <dbReference type="ARBA" id="ARBA00022475"/>
    </source>
</evidence>
<evidence type="ECO:0000259" key="9">
    <source>
        <dbReference type="Pfam" id="PF00482"/>
    </source>
</evidence>
<evidence type="ECO:0000256" key="2">
    <source>
        <dbReference type="ARBA" id="ARBA00005745"/>
    </source>
</evidence>
<comment type="similarity">
    <text evidence="2">Belongs to the GSP F family.</text>
</comment>
<dbReference type="FunFam" id="1.20.81.30:FF:000001">
    <property type="entry name" value="Type II secretion system protein F"/>
    <property type="match status" value="2"/>
</dbReference>
<dbReference type="PANTHER" id="PTHR30012:SF0">
    <property type="entry name" value="TYPE II SECRETION SYSTEM PROTEIN F-RELATED"/>
    <property type="match status" value="1"/>
</dbReference>
<dbReference type="AlphaFoldDB" id="A0A0H4TCD5"/>
<organism evidence="10">
    <name type="scientific">uncultured bacterium Rifle_16ft_4_minimus_4226</name>
    <dbReference type="NCBI Taxonomy" id="1665160"/>
    <lineage>
        <taxon>Bacteria</taxon>
        <taxon>environmental samples</taxon>
    </lineage>
</organism>
<feature type="transmembrane region" description="Helical" evidence="8">
    <location>
        <begin position="166"/>
        <end position="193"/>
    </location>
</feature>
<evidence type="ECO:0000256" key="4">
    <source>
        <dbReference type="ARBA" id="ARBA00022519"/>
    </source>
</evidence>
<accession>A0A0H4TCD5</accession>
<dbReference type="InterPro" id="IPR018076">
    <property type="entry name" value="T2SS_GspF_dom"/>
</dbReference>
<evidence type="ECO:0000256" key="7">
    <source>
        <dbReference type="ARBA" id="ARBA00023136"/>
    </source>
</evidence>
<evidence type="ECO:0000256" key="5">
    <source>
        <dbReference type="ARBA" id="ARBA00022692"/>
    </source>
</evidence>
<keyword evidence="5 8" id="KW-0812">Transmembrane</keyword>
<gene>
    <name evidence="10" type="primary">gspF</name>
</gene>
<evidence type="ECO:0000256" key="1">
    <source>
        <dbReference type="ARBA" id="ARBA00004429"/>
    </source>
</evidence>
<feature type="transmembrane region" description="Helical" evidence="8">
    <location>
        <begin position="377"/>
        <end position="400"/>
    </location>
</feature>
<dbReference type="GO" id="GO:0015628">
    <property type="term" value="P:protein secretion by the type II secretion system"/>
    <property type="evidence" value="ECO:0007669"/>
    <property type="project" value="TreeGrafter"/>
</dbReference>
<dbReference type="EMBL" id="KT007030">
    <property type="protein sequence ID" value="AKQ04182.1"/>
    <property type="molecule type" value="Genomic_DNA"/>
</dbReference>
<evidence type="ECO:0000256" key="6">
    <source>
        <dbReference type="ARBA" id="ARBA00022989"/>
    </source>
</evidence>
<keyword evidence="6 8" id="KW-1133">Transmembrane helix</keyword>
<keyword evidence="4" id="KW-0997">Cell inner membrane</keyword>
<keyword evidence="3" id="KW-1003">Cell membrane</keyword>